<dbReference type="SUPFAM" id="SSF51905">
    <property type="entry name" value="FAD/NAD(P)-binding domain"/>
    <property type="match status" value="1"/>
</dbReference>
<evidence type="ECO:0000256" key="2">
    <source>
        <dbReference type="ARBA" id="ARBA00010790"/>
    </source>
</evidence>
<dbReference type="KEGG" id="mech:Q9L42_015365"/>
<dbReference type="AlphaFoldDB" id="A0AAU7NRW7"/>
<dbReference type="Pfam" id="PF05199">
    <property type="entry name" value="GMC_oxred_C"/>
    <property type="match status" value="1"/>
</dbReference>
<evidence type="ECO:0000313" key="7">
    <source>
        <dbReference type="EMBL" id="XBS19726.1"/>
    </source>
</evidence>
<keyword evidence="5" id="KW-0560">Oxidoreductase</keyword>
<dbReference type="PANTHER" id="PTHR42784:SF1">
    <property type="entry name" value="PYRANOSE 2-OXIDASE"/>
    <property type="match status" value="1"/>
</dbReference>
<evidence type="ECO:0000256" key="3">
    <source>
        <dbReference type="ARBA" id="ARBA00022630"/>
    </source>
</evidence>
<dbReference type="RefSeq" id="WP_305907528.1">
    <property type="nucleotide sequence ID" value="NZ_CP157743.1"/>
</dbReference>
<evidence type="ECO:0000256" key="5">
    <source>
        <dbReference type="ARBA" id="ARBA00023002"/>
    </source>
</evidence>
<evidence type="ECO:0000256" key="1">
    <source>
        <dbReference type="ARBA" id="ARBA00001974"/>
    </source>
</evidence>
<feature type="domain" description="Glucose-methanol-choline oxidoreductase C-terminal" evidence="6">
    <location>
        <begin position="334"/>
        <end position="457"/>
    </location>
</feature>
<comment type="similarity">
    <text evidence="2">Belongs to the GMC oxidoreductase family.</text>
</comment>
<evidence type="ECO:0000256" key="4">
    <source>
        <dbReference type="ARBA" id="ARBA00022827"/>
    </source>
</evidence>
<dbReference type="InterPro" id="IPR036188">
    <property type="entry name" value="FAD/NAD-bd_sf"/>
</dbReference>
<name>A0AAU7NRW7_9GAMM</name>
<dbReference type="GO" id="GO:0016614">
    <property type="term" value="F:oxidoreductase activity, acting on CH-OH group of donors"/>
    <property type="evidence" value="ECO:0007669"/>
    <property type="project" value="InterPro"/>
</dbReference>
<keyword evidence="8" id="KW-1185">Reference proteome</keyword>
<evidence type="ECO:0000313" key="8">
    <source>
        <dbReference type="Proteomes" id="UP001225378"/>
    </source>
</evidence>
<accession>A0AAU7NRW7</accession>
<protein>
    <submittedName>
        <fullName evidence="7">GMC family oxidoreductase</fullName>
    </submittedName>
</protein>
<dbReference type="Gene3D" id="3.50.50.60">
    <property type="entry name" value="FAD/NAD(P)-binding domain"/>
    <property type="match status" value="2"/>
</dbReference>
<organism evidence="7 8">
    <name type="scientific">Methylomarinum roseum</name>
    <dbReference type="NCBI Taxonomy" id="3067653"/>
    <lineage>
        <taxon>Bacteria</taxon>
        <taxon>Pseudomonadati</taxon>
        <taxon>Pseudomonadota</taxon>
        <taxon>Gammaproteobacteria</taxon>
        <taxon>Methylococcales</taxon>
        <taxon>Methylococcaceae</taxon>
        <taxon>Methylomarinum</taxon>
    </lineage>
</organism>
<dbReference type="PANTHER" id="PTHR42784">
    <property type="entry name" value="PYRANOSE 2-OXIDASE"/>
    <property type="match status" value="1"/>
</dbReference>
<proteinExistence type="inferred from homology"/>
<dbReference type="EMBL" id="CP157743">
    <property type="protein sequence ID" value="XBS19726.1"/>
    <property type="molecule type" value="Genomic_DNA"/>
</dbReference>
<sequence>MILDSRDEKVNLNRSVQIAIVGAGPAGLTLANELADLGPVLVIESGGFEVDADLQALQIGECVGIDYPLTETRTRQFGGSSALWAGYCAVFDSHDFTHREWVPGSGWPFGVEAIKPYYEKTAKLLNIDDLNFDPRDIARRAEIQLPFDNEIVIPTVWRFGTPTVRISEHHRDHFDTSKNVITLTHANVVDIRLDAEHSMASTLKIRTLSGREGHISADIFVLACGGIETARILLNSDTQVCHGLGNANDWVGRNFMEHPHLSISALTVERVGLFKNWLERGYFDEEKQFLLCVGLSERIQKEAQILNARAHIYRTPSMSDDETPKVGMFLEQAPNPNSRLTLSDRTDSLGMRRVRLDWRLTELDWKSYEKTANYLSREFERINVGKVRDTIHLIDRDDSLLLHSNHHLGTTRMSRNKADGVVDSNSRMHDYSNIYIAGGSVFPSASWANPTFTLIALTLRLADHIRTKLEQVRGG</sequence>
<keyword evidence="3" id="KW-0285">Flavoprotein</keyword>
<dbReference type="InterPro" id="IPR051473">
    <property type="entry name" value="P2Ox-like"/>
</dbReference>
<reference evidence="7 8" key="1">
    <citation type="journal article" date="2024" name="Microbiology">
        <title>Methylomarinum rosea sp. nov., a novel halophilic methanotrophic bacterium from the hypersaline Lake Elton.</title>
        <authorList>
            <person name="Suleimanov R.Z."/>
            <person name="Oshkin I.Y."/>
            <person name="Danilova O.V."/>
            <person name="Suzina N.E."/>
            <person name="Dedysh S.N."/>
        </authorList>
    </citation>
    <scope>NUCLEOTIDE SEQUENCE [LARGE SCALE GENOMIC DNA]</scope>
    <source>
        <strain evidence="7 8">Ch1-1</strain>
    </source>
</reference>
<comment type="cofactor">
    <cofactor evidence="1">
        <name>FAD</name>
        <dbReference type="ChEBI" id="CHEBI:57692"/>
    </cofactor>
</comment>
<dbReference type="Proteomes" id="UP001225378">
    <property type="component" value="Chromosome"/>
</dbReference>
<evidence type="ECO:0000259" key="6">
    <source>
        <dbReference type="Pfam" id="PF05199"/>
    </source>
</evidence>
<gene>
    <name evidence="7" type="ORF">Q9L42_015365</name>
</gene>
<dbReference type="InterPro" id="IPR007867">
    <property type="entry name" value="GMC_OxRtase_C"/>
</dbReference>
<keyword evidence="4" id="KW-0274">FAD</keyword>